<sequence>MMKVGRTSALTIPPVAASAGALAGAAVGLYPGMLPRGAILASVVVTVCAAAGTIAGLAVSRVAGPGSDRARLRALSWCGGGFAACVIAATWWQHLLRVQIGVPDVGGGWALAVAALPVAVCALVSMTPRVAAWATVLVGTVVVGYVSPADAAAEPAVVATVSVPDRVDYGSLTPGSLTRRADAVVGRWVDGGGLCRRAVVVAVPTGSGWVDAAAIEGMRSRFDDDVSIISLQYSAVSSWKAFVTDRDAAGRSAITLVAQLDAAMRKTASCARPALVLYGQSLGAIGADAARAWAAAHGVEVTDTVEAGVPGDSVPRSAARRTILVNASDPVAQWSPSLLWRPARLPDDARIIGRATPHPPWLPVVSFLQTSIDLLGALDVPTGSGHRYGTEQGGVEPAG</sequence>
<dbReference type="RefSeq" id="WP_170193869.1">
    <property type="nucleotide sequence ID" value="NZ_JABBNB010000007.1"/>
</dbReference>
<name>A0A848KWY3_9ACTN</name>
<feature type="transmembrane region" description="Helical" evidence="1">
    <location>
        <begin position="105"/>
        <end position="123"/>
    </location>
</feature>
<gene>
    <name evidence="3" type="ORF">HH308_09125</name>
</gene>
<keyword evidence="1" id="KW-1133">Transmembrane helix</keyword>
<feature type="transmembrane region" description="Helical" evidence="1">
    <location>
        <begin position="39"/>
        <end position="62"/>
    </location>
</feature>
<dbReference type="AlphaFoldDB" id="A0A848KWY3"/>
<keyword evidence="1" id="KW-0472">Membrane</keyword>
<keyword evidence="1" id="KW-0812">Transmembrane</keyword>
<dbReference type="InterPro" id="IPR027787">
    <property type="entry name" value="Alpha/beta-hydrolase_catalytic"/>
</dbReference>
<organism evidence="3 4">
    <name type="scientific">Gordonia asplenii</name>
    <dbReference type="NCBI Taxonomy" id="2725283"/>
    <lineage>
        <taxon>Bacteria</taxon>
        <taxon>Bacillati</taxon>
        <taxon>Actinomycetota</taxon>
        <taxon>Actinomycetes</taxon>
        <taxon>Mycobacteriales</taxon>
        <taxon>Gordoniaceae</taxon>
        <taxon>Gordonia</taxon>
    </lineage>
</organism>
<comment type="caution">
    <text evidence="3">The sequence shown here is derived from an EMBL/GenBank/DDBJ whole genome shotgun (WGS) entry which is preliminary data.</text>
</comment>
<feature type="transmembrane region" description="Helical" evidence="1">
    <location>
        <begin position="130"/>
        <end position="147"/>
    </location>
</feature>
<dbReference type="EMBL" id="JABBNB010000007">
    <property type="protein sequence ID" value="NMO01375.1"/>
    <property type="molecule type" value="Genomic_DNA"/>
</dbReference>
<feature type="transmembrane region" description="Helical" evidence="1">
    <location>
        <begin position="74"/>
        <end position="93"/>
    </location>
</feature>
<accession>A0A848KWY3</accession>
<dbReference type="Pfam" id="PF10081">
    <property type="entry name" value="Abhydrolase_9"/>
    <property type="match status" value="2"/>
</dbReference>
<evidence type="ECO:0000313" key="3">
    <source>
        <dbReference type="EMBL" id="NMO01375.1"/>
    </source>
</evidence>
<evidence type="ECO:0000259" key="2">
    <source>
        <dbReference type="Pfam" id="PF10081"/>
    </source>
</evidence>
<feature type="domain" description="Alpha/beta-hydrolase catalytic" evidence="2">
    <location>
        <begin position="317"/>
        <end position="391"/>
    </location>
</feature>
<keyword evidence="4" id="KW-1185">Reference proteome</keyword>
<reference evidence="3 4" key="1">
    <citation type="submission" date="2020-04" db="EMBL/GenBank/DDBJ databases">
        <title>Gordonia sp. nov. TBRC 11910.</title>
        <authorList>
            <person name="Suriyachadkun C."/>
        </authorList>
    </citation>
    <scope>NUCLEOTIDE SEQUENCE [LARGE SCALE GENOMIC DNA]</scope>
    <source>
        <strain evidence="3 4">TBRC 11910</strain>
    </source>
</reference>
<dbReference type="Proteomes" id="UP000550729">
    <property type="component" value="Unassembled WGS sequence"/>
</dbReference>
<evidence type="ECO:0000256" key="1">
    <source>
        <dbReference type="SAM" id="Phobius"/>
    </source>
</evidence>
<protein>
    <recommendedName>
        <fullName evidence="2">Alpha/beta-hydrolase catalytic domain-containing protein</fullName>
    </recommendedName>
</protein>
<proteinExistence type="predicted"/>
<evidence type="ECO:0000313" key="4">
    <source>
        <dbReference type="Proteomes" id="UP000550729"/>
    </source>
</evidence>
<feature type="domain" description="Alpha/beta-hydrolase catalytic" evidence="2">
    <location>
        <begin position="176"/>
        <end position="297"/>
    </location>
</feature>